<dbReference type="RefSeq" id="WP_075896413.1">
    <property type="nucleotide sequence ID" value="NZ_MKZS01000001.1"/>
</dbReference>
<sequence length="356" mass="42267">MPSLRRLKQQQEDLNGDLEDLKETHERLRKKLNRLRKKCDYETDTREKIKLEEDIKECKKEKDKISEEIDDIEEKLDDIEEKIENYQRGNPSQPINKPQNVDTLHKVLLKLGYWEQQKLFEKIVRTHQESHGAFLIHGKSRDYGQRWLANRLAFNAARNLAGKTILIDLNRRSLRTDMSSIWEEFAGRISLAEESSPGEIVTGLLKLWQSQHVLICFNNVDESIEDNLRDLIENLWTGLVQKISQHQPNQYKLLIFFLDYEGLVRSWNIGFVTDYQPDFKTRLPFELPEIIPFCRETIRTWLDHQEDYLPEKLSDDKEETVKILLAKKGIPDPTFYKICDLCGCNWYDQEGKWFRL</sequence>
<comment type="caution">
    <text evidence="3">The sequence shown here is derived from an EMBL/GenBank/DDBJ whole genome shotgun (WGS) entry which is preliminary data.</text>
</comment>
<evidence type="ECO:0000313" key="3">
    <source>
        <dbReference type="EMBL" id="OLT58173.1"/>
    </source>
</evidence>
<accession>A0A1U7MWV5</accession>
<keyword evidence="1" id="KW-0175">Coiled coil</keyword>
<dbReference type="EMBL" id="MKZS01000001">
    <property type="protein sequence ID" value="OLT58173.1"/>
    <property type="molecule type" value="Genomic_DNA"/>
</dbReference>
<name>A0A1U7MWV5_9CYAN</name>
<feature type="coiled-coil region" evidence="1">
    <location>
        <begin position="4"/>
        <end position="89"/>
    </location>
</feature>
<feature type="domain" description="Inactive STAND" evidence="2">
    <location>
        <begin position="108"/>
        <end position="258"/>
    </location>
</feature>
<keyword evidence="4" id="KW-1185">Reference proteome</keyword>
<protein>
    <recommendedName>
        <fullName evidence="2">Inactive STAND domain-containing protein</fullName>
    </recommendedName>
</protein>
<dbReference type="InterPro" id="IPR045475">
    <property type="entry name" value="iSTAND"/>
</dbReference>
<evidence type="ECO:0000256" key="1">
    <source>
        <dbReference type="SAM" id="Coils"/>
    </source>
</evidence>
<evidence type="ECO:0000259" key="2">
    <source>
        <dbReference type="Pfam" id="PF19995"/>
    </source>
</evidence>
<evidence type="ECO:0000313" key="4">
    <source>
        <dbReference type="Proteomes" id="UP000186657"/>
    </source>
</evidence>
<dbReference type="Proteomes" id="UP000186657">
    <property type="component" value="Unassembled WGS sequence"/>
</dbReference>
<reference evidence="3 4" key="1">
    <citation type="submission" date="2016-10" db="EMBL/GenBank/DDBJ databases">
        <title>Comparative genomics uncovers the prolific and rare metabolic potential of the cyanobacterial genus Moorea.</title>
        <authorList>
            <person name="Leao T."/>
            <person name="Castelao G."/>
            <person name="Korobeynikov A."/>
            <person name="Monroe E.A."/>
            <person name="Podell S."/>
            <person name="Glukhov E."/>
            <person name="Allen E."/>
            <person name="Gerwick W.H."/>
            <person name="Gerwick L."/>
        </authorList>
    </citation>
    <scope>NUCLEOTIDE SEQUENCE [LARGE SCALE GENOMIC DNA]</scope>
    <source>
        <strain evidence="3 4">PNG5-198</strain>
    </source>
</reference>
<dbReference type="Pfam" id="PF19995">
    <property type="entry name" value="iSTAND"/>
    <property type="match status" value="1"/>
</dbReference>
<proteinExistence type="predicted"/>
<gene>
    <name evidence="3" type="ORF">BJP37_03065</name>
</gene>
<dbReference type="AlphaFoldDB" id="A0A1U7MWV5"/>
<organism evidence="3 4">
    <name type="scientific">Moorena bouillonii PNG</name>
    <dbReference type="NCBI Taxonomy" id="568701"/>
    <lineage>
        <taxon>Bacteria</taxon>
        <taxon>Bacillati</taxon>
        <taxon>Cyanobacteriota</taxon>
        <taxon>Cyanophyceae</taxon>
        <taxon>Coleofasciculales</taxon>
        <taxon>Coleofasciculaceae</taxon>
        <taxon>Moorena</taxon>
    </lineage>
</organism>
<dbReference type="Gene3D" id="1.10.287.1490">
    <property type="match status" value="1"/>
</dbReference>